<sequence length="64" mass="7345">MLITPVPEGIARVTAAWDELGQSWRALLDDHTEDEIDVITRHTRGAHHLSHARMRRLRTRPKPG</sequence>
<keyword evidence="2" id="KW-1185">Reference proteome</keyword>
<protein>
    <submittedName>
        <fullName evidence="1">Uncharacterized protein</fullName>
    </submittedName>
</protein>
<dbReference type="AlphaFoldDB" id="A0A2I0SMU2"/>
<reference evidence="1 2" key="1">
    <citation type="submission" date="2017-12" db="EMBL/GenBank/DDBJ databases">
        <title>Streptomyces populusis sp. nov., a novel endophytic actinobacterium isolated from stems of Populus adenopoda Maxim.</title>
        <authorList>
            <person name="Wang Z."/>
        </authorList>
    </citation>
    <scope>NUCLEOTIDE SEQUENCE [LARGE SCALE GENOMIC DNA]</scope>
    <source>
        <strain evidence="1 2">A249</strain>
    </source>
</reference>
<evidence type="ECO:0000313" key="2">
    <source>
        <dbReference type="Proteomes" id="UP000236178"/>
    </source>
</evidence>
<evidence type="ECO:0000313" key="1">
    <source>
        <dbReference type="EMBL" id="PKT71237.1"/>
    </source>
</evidence>
<dbReference type="OrthoDB" id="162531at2"/>
<gene>
    <name evidence="1" type="ORF">CW362_20150</name>
</gene>
<dbReference type="EMBL" id="PJOS01000037">
    <property type="protein sequence ID" value="PKT71237.1"/>
    <property type="molecule type" value="Genomic_DNA"/>
</dbReference>
<name>A0A2I0SMU2_9ACTN</name>
<accession>A0A2I0SMU2</accession>
<comment type="caution">
    <text evidence="1">The sequence shown here is derived from an EMBL/GenBank/DDBJ whole genome shotgun (WGS) entry which is preliminary data.</text>
</comment>
<proteinExistence type="predicted"/>
<dbReference type="Proteomes" id="UP000236178">
    <property type="component" value="Unassembled WGS sequence"/>
</dbReference>
<organism evidence="1 2">
    <name type="scientific">Streptomyces populi</name>
    <dbReference type="NCBI Taxonomy" id="2058924"/>
    <lineage>
        <taxon>Bacteria</taxon>
        <taxon>Bacillati</taxon>
        <taxon>Actinomycetota</taxon>
        <taxon>Actinomycetes</taxon>
        <taxon>Kitasatosporales</taxon>
        <taxon>Streptomycetaceae</taxon>
        <taxon>Streptomyces</taxon>
    </lineage>
</organism>